<dbReference type="CDD" id="cd07438">
    <property type="entry name" value="PHP_HisPPase_AMP"/>
    <property type="match status" value="1"/>
</dbReference>
<evidence type="ECO:0000259" key="1">
    <source>
        <dbReference type="SMART" id="SM00481"/>
    </source>
</evidence>
<dbReference type="Pfam" id="PF02811">
    <property type="entry name" value="PHP"/>
    <property type="match status" value="1"/>
</dbReference>
<dbReference type="Gene3D" id="3.20.20.140">
    <property type="entry name" value="Metal-dependent hydrolases"/>
    <property type="match status" value="1"/>
</dbReference>
<dbReference type="EMBL" id="MSCJ01000001">
    <property type="protein sequence ID" value="PQJ67315.1"/>
    <property type="molecule type" value="Genomic_DNA"/>
</dbReference>
<dbReference type="InterPro" id="IPR016195">
    <property type="entry name" value="Pol/histidinol_Pase-like"/>
</dbReference>
<dbReference type="PANTHER" id="PTHR42924">
    <property type="entry name" value="EXONUCLEASE"/>
    <property type="match status" value="1"/>
</dbReference>
<sequence length="296" mass="33174">MLFDLHSHTTASDGRLTPQELVRRAVDMRVDILAITDHDTVAGLHEAHTVIEQEALPITLINGIEISTVWQNFDIHIVGLNIDPQNPTLVAFIEQQVERRLERAKEIGARLEKNKMPGAFEGAAKLAGDASITRAHFARWIVEQGYAKTMQAVFKKFLTRGNPGYVPPNWCTIADAIDVIHAAGGKAVIAHPGRYNMTAKWLKRLIQHFIEVGGDGMEVSQPQQAPQERRTLGDYAIQFNLLASQGSDFHYQSPWTELGRNLWLPKDVPAIWHDWEVEKKRVEVEVQAGPAASKEE</sequence>
<protein>
    <submittedName>
        <fullName evidence="2">Phosphatase</fullName>
    </submittedName>
</protein>
<dbReference type="PANTHER" id="PTHR42924:SF3">
    <property type="entry name" value="POLYMERASE_HISTIDINOL PHOSPHATASE N-TERMINAL DOMAIN-CONTAINING PROTEIN"/>
    <property type="match status" value="1"/>
</dbReference>
<dbReference type="InterPro" id="IPR004013">
    <property type="entry name" value="PHP_dom"/>
</dbReference>
<dbReference type="SMART" id="SM00481">
    <property type="entry name" value="POLIIIAc"/>
    <property type="match status" value="1"/>
</dbReference>
<dbReference type="InterPro" id="IPR052018">
    <property type="entry name" value="PHP_domain"/>
</dbReference>
<organism evidence="2 3">
    <name type="scientific">Photobacterium angustum</name>
    <dbReference type="NCBI Taxonomy" id="661"/>
    <lineage>
        <taxon>Bacteria</taxon>
        <taxon>Pseudomonadati</taxon>
        <taxon>Pseudomonadota</taxon>
        <taxon>Gammaproteobacteria</taxon>
        <taxon>Vibrionales</taxon>
        <taxon>Vibrionaceae</taxon>
        <taxon>Photobacterium</taxon>
    </lineage>
</organism>
<dbReference type="OrthoDB" id="9804333at2"/>
<dbReference type="NCBIfam" id="NF047791">
    <property type="entry name" value="RNaseRnm"/>
    <property type="match status" value="1"/>
</dbReference>
<dbReference type="SUPFAM" id="SSF89550">
    <property type="entry name" value="PHP domain-like"/>
    <property type="match status" value="1"/>
</dbReference>
<dbReference type="Gene3D" id="1.10.150.650">
    <property type="match status" value="1"/>
</dbReference>
<comment type="caution">
    <text evidence="2">The sequence shown here is derived from an EMBL/GenBank/DDBJ whole genome shotgun (WGS) entry which is preliminary data.</text>
</comment>
<feature type="domain" description="Polymerase/histidinol phosphatase N-terminal" evidence="1">
    <location>
        <begin position="3"/>
        <end position="70"/>
    </location>
</feature>
<dbReference type="InterPro" id="IPR003141">
    <property type="entry name" value="Pol/His_phosphatase_N"/>
</dbReference>
<dbReference type="Proteomes" id="UP000238730">
    <property type="component" value="Unassembled WGS sequence"/>
</dbReference>
<evidence type="ECO:0000313" key="3">
    <source>
        <dbReference type="Proteomes" id="UP000238730"/>
    </source>
</evidence>
<dbReference type="GO" id="GO:0004534">
    <property type="term" value="F:5'-3' RNA exonuclease activity"/>
    <property type="evidence" value="ECO:0007669"/>
    <property type="project" value="TreeGrafter"/>
</dbReference>
<accession>A0A2S7VZJ2</accession>
<name>A0A2S7VZJ2_PHOAN</name>
<gene>
    <name evidence="2" type="ORF">BTO08_07790</name>
</gene>
<reference evidence="2 3" key="1">
    <citation type="submission" date="2016-12" db="EMBL/GenBank/DDBJ databases">
        <title>Diversity of luminous bacteria.</title>
        <authorList>
            <person name="Yoshizawa S."/>
            <person name="Kogure K."/>
        </authorList>
    </citation>
    <scope>NUCLEOTIDE SEQUENCE [LARGE SCALE GENOMIC DNA]</scope>
    <source>
        <strain evidence="2 3">LC1-200</strain>
    </source>
</reference>
<dbReference type="AlphaFoldDB" id="A0A2S7VZJ2"/>
<dbReference type="RefSeq" id="WP_105060540.1">
    <property type="nucleotide sequence ID" value="NZ_MSCJ01000001.1"/>
</dbReference>
<proteinExistence type="predicted"/>
<dbReference type="GO" id="GO:0035312">
    <property type="term" value="F:5'-3' DNA exonuclease activity"/>
    <property type="evidence" value="ECO:0007669"/>
    <property type="project" value="TreeGrafter"/>
</dbReference>
<evidence type="ECO:0000313" key="2">
    <source>
        <dbReference type="EMBL" id="PQJ67315.1"/>
    </source>
</evidence>